<keyword evidence="6" id="KW-0812">Transmembrane</keyword>
<keyword evidence="5" id="KW-0349">Heme</keyword>
<comment type="caution">
    <text evidence="7">The sequence shown here is derived from an EMBL/GenBank/DDBJ whole genome shotgun (WGS) entry which is preliminary data.</text>
</comment>
<name>A0ABR0TU18_AURPU</name>
<dbReference type="PRINTS" id="PR00463">
    <property type="entry name" value="EP450I"/>
</dbReference>
<evidence type="ECO:0000313" key="7">
    <source>
        <dbReference type="EMBL" id="KAK6007582.1"/>
    </source>
</evidence>
<feature type="transmembrane region" description="Helical" evidence="6">
    <location>
        <begin position="290"/>
        <end position="314"/>
    </location>
</feature>
<reference evidence="7 8" key="1">
    <citation type="submission" date="2023-11" db="EMBL/GenBank/DDBJ databases">
        <title>Draft genome sequence and annotation of the polyextremotolerant black yeast-like fungus Aureobasidium pullulans NRRL 62042.</title>
        <authorList>
            <person name="Dielentheis-Frenken M.R.E."/>
            <person name="Wibberg D."/>
            <person name="Blank L.M."/>
            <person name="Tiso T."/>
        </authorList>
    </citation>
    <scope>NUCLEOTIDE SEQUENCE [LARGE SCALE GENOMIC DNA]</scope>
    <source>
        <strain evidence="7 8">NRRL 62042</strain>
    </source>
</reference>
<dbReference type="PROSITE" id="PS00086">
    <property type="entry name" value="CYTOCHROME_P450"/>
    <property type="match status" value="1"/>
</dbReference>
<keyword evidence="3 5" id="KW-0560">Oxidoreductase</keyword>
<sequence length="530" mass="60839">MQPLTLAAVGIALVAFVAISILNNVRRPKKAEAEHQLPGPKLFPIIGRIHDMPIQKMWTKFKEFADIHGPIYYTEMLGTKFIIVSDEKIAEELLVKKAKYNSDRPAVPSLFDSKSTHGSMEYLPLMGKNQYWARQRRFTHGYLTQATNAGYYGVMQHEVKRWMFRLLENPDAFNFTLEDMASKIMCTLNWDDPSLSEYCIGSAWGLLTQMSPAGPITNIITPLWQLPEIINPWKKAEHKRHDEQQRWWMENLVRVKTQMKAGTARWSFTKQFLETEKTNNLSGDYEASSVLGMLALVGIFTVAGPLNYFLVAMVHHPEWLKKVQKEIDEQLGGRMPSIEDFPKLPTLRACIKESMRWRPNVPTGVAHEAEQDDYYRGYFIPKVKYPDPESYRPERWLEAGWPTFQEPLTQHPNIKGMTSFGFGQRQCLGMSLTQDELIVACGALAWAYNLKRKVDPVTGREIEVPTDKCNSLLIVKPDPFEMAFEPRSEARKADVIREWKMSEAKDLEERAAYAKAAALGQTQRFEDIVI</sequence>
<evidence type="ECO:0000256" key="1">
    <source>
        <dbReference type="ARBA" id="ARBA00010617"/>
    </source>
</evidence>
<dbReference type="PANTHER" id="PTHR46300:SF6">
    <property type="entry name" value="CYTOCHROME P450 2C30"/>
    <property type="match status" value="1"/>
</dbReference>
<gene>
    <name evidence="7" type="ORF">QM012_004396</name>
</gene>
<comment type="similarity">
    <text evidence="1 5">Belongs to the cytochrome P450 family.</text>
</comment>
<protein>
    <recommendedName>
        <fullName evidence="9">Cytochrome P450</fullName>
    </recommendedName>
</protein>
<dbReference type="EMBL" id="JASGXD010000002">
    <property type="protein sequence ID" value="KAK6007582.1"/>
    <property type="molecule type" value="Genomic_DNA"/>
</dbReference>
<evidence type="ECO:0000256" key="4">
    <source>
        <dbReference type="ARBA" id="ARBA00023004"/>
    </source>
</evidence>
<keyword evidence="6" id="KW-1133">Transmembrane helix</keyword>
<keyword evidence="8" id="KW-1185">Reference proteome</keyword>
<dbReference type="SUPFAM" id="SSF48264">
    <property type="entry name" value="Cytochrome P450"/>
    <property type="match status" value="1"/>
</dbReference>
<dbReference type="Gene3D" id="1.10.630.10">
    <property type="entry name" value="Cytochrome P450"/>
    <property type="match status" value="1"/>
</dbReference>
<dbReference type="InterPro" id="IPR017972">
    <property type="entry name" value="Cyt_P450_CS"/>
</dbReference>
<evidence type="ECO:0008006" key="9">
    <source>
        <dbReference type="Google" id="ProtNLM"/>
    </source>
</evidence>
<dbReference type="InterPro" id="IPR001128">
    <property type="entry name" value="Cyt_P450"/>
</dbReference>
<evidence type="ECO:0000313" key="8">
    <source>
        <dbReference type="Proteomes" id="UP001341245"/>
    </source>
</evidence>
<keyword evidence="5" id="KW-0503">Monooxygenase</keyword>
<keyword evidence="4 5" id="KW-0408">Iron</keyword>
<keyword evidence="2 5" id="KW-0479">Metal-binding</keyword>
<dbReference type="InterPro" id="IPR002401">
    <property type="entry name" value="Cyt_P450_E_grp-I"/>
</dbReference>
<evidence type="ECO:0000256" key="6">
    <source>
        <dbReference type="SAM" id="Phobius"/>
    </source>
</evidence>
<organism evidence="7 8">
    <name type="scientific">Aureobasidium pullulans</name>
    <name type="common">Black yeast</name>
    <name type="synonym">Pullularia pullulans</name>
    <dbReference type="NCBI Taxonomy" id="5580"/>
    <lineage>
        <taxon>Eukaryota</taxon>
        <taxon>Fungi</taxon>
        <taxon>Dikarya</taxon>
        <taxon>Ascomycota</taxon>
        <taxon>Pezizomycotina</taxon>
        <taxon>Dothideomycetes</taxon>
        <taxon>Dothideomycetidae</taxon>
        <taxon>Dothideales</taxon>
        <taxon>Saccotheciaceae</taxon>
        <taxon>Aureobasidium</taxon>
    </lineage>
</organism>
<accession>A0ABR0TU18</accession>
<dbReference type="PANTHER" id="PTHR46300">
    <property type="entry name" value="P450, PUTATIVE (EUROFUNG)-RELATED-RELATED"/>
    <property type="match status" value="1"/>
</dbReference>
<dbReference type="InterPro" id="IPR036396">
    <property type="entry name" value="Cyt_P450_sf"/>
</dbReference>
<keyword evidence="6" id="KW-0472">Membrane</keyword>
<dbReference type="InterPro" id="IPR050364">
    <property type="entry name" value="Cytochrome_P450_fung"/>
</dbReference>
<evidence type="ECO:0000256" key="2">
    <source>
        <dbReference type="ARBA" id="ARBA00022723"/>
    </source>
</evidence>
<proteinExistence type="inferred from homology"/>
<dbReference type="Proteomes" id="UP001341245">
    <property type="component" value="Unassembled WGS sequence"/>
</dbReference>
<evidence type="ECO:0000256" key="3">
    <source>
        <dbReference type="ARBA" id="ARBA00023002"/>
    </source>
</evidence>
<evidence type="ECO:0000256" key="5">
    <source>
        <dbReference type="RuleBase" id="RU000461"/>
    </source>
</evidence>
<dbReference type="Pfam" id="PF00067">
    <property type="entry name" value="p450"/>
    <property type="match status" value="1"/>
</dbReference>